<dbReference type="KEGG" id="ccor:CCORG_a0018"/>
<dbReference type="Proteomes" id="UP000594749">
    <property type="component" value="Plasmid pLMG-27932-1"/>
</dbReference>
<keyword evidence="3" id="KW-1185">Reference proteome</keyword>
<dbReference type="AlphaFoldDB" id="A0A6M8MKK4"/>
<dbReference type="EMBL" id="CP053843">
    <property type="protein sequence ID" value="QKF65554.1"/>
    <property type="molecule type" value="Genomic_DNA"/>
</dbReference>
<proteinExistence type="predicted"/>
<keyword evidence="1" id="KW-0614">Plasmid</keyword>
<sequence>MFLKSKDFKMIEKRISTIEDNISMINCNLGRIDVNIKEILEKQYDDTYIKDANKSILYVTKKLLKIEKLLEEYTQKLKIDKYFSSYQNNTINLEKKLDGLKIENINEVKEFFAEYIKETMNLRIDVNLITKYFNDEIKRMKNDMEDIKDEFITNFDFVTQDEFITQNKDEEEQNYSDEDKE</sequence>
<geneLocation type="plasmid" evidence="1">
    <name>pCCORG</name>
</geneLocation>
<evidence type="ECO:0000313" key="3">
    <source>
        <dbReference type="Proteomes" id="UP000594749"/>
    </source>
</evidence>
<accession>A0A6M8MKK4</accession>
<dbReference type="EMBL" id="CP063077">
    <property type="protein sequence ID" value="QOQ86538.1"/>
    <property type="molecule type" value="Genomic_DNA"/>
</dbReference>
<gene>
    <name evidence="1" type="ORF">CCORG_a0018</name>
    <name evidence="2" type="ORF">IMC76_00145</name>
</gene>
<evidence type="ECO:0000313" key="1">
    <source>
        <dbReference type="EMBL" id="QKF65554.1"/>
    </source>
</evidence>
<protein>
    <submittedName>
        <fullName evidence="1">Uncharacterized protein</fullName>
    </submittedName>
</protein>
<name>A0A6M8MKK4_9BACT</name>
<dbReference type="RefSeq" id="WP_025803656.1">
    <property type="nucleotide sequence ID" value="NZ_CP053843.1"/>
</dbReference>
<organism evidence="1">
    <name type="scientific">Campylobacter corcagiensis</name>
    <dbReference type="NCBI Taxonomy" id="1448857"/>
    <lineage>
        <taxon>Bacteria</taxon>
        <taxon>Pseudomonadati</taxon>
        <taxon>Campylobacterota</taxon>
        <taxon>Epsilonproteobacteria</taxon>
        <taxon>Campylobacterales</taxon>
        <taxon>Campylobacteraceae</taxon>
        <taxon>Campylobacter</taxon>
    </lineage>
</organism>
<evidence type="ECO:0000313" key="2">
    <source>
        <dbReference type="EMBL" id="QOQ86538.1"/>
    </source>
</evidence>
<reference evidence="2 3" key="2">
    <citation type="submission" date="2020-10" db="EMBL/GenBank/DDBJ databases">
        <title>Campylobacter and Helicobacter PacBio genomes.</title>
        <authorList>
            <person name="Lane C."/>
        </authorList>
    </citation>
    <scope>NUCLEOTIDE SEQUENCE [LARGE SCALE GENOMIC DNA]</scope>
    <source>
        <strain evidence="2 3">2016D-0077</strain>
        <plasmid evidence="2 3">pLMG-27932-1</plasmid>
    </source>
</reference>
<reference evidence="1" key="1">
    <citation type="submission" date="2020-05" db="EMBL/GenBank/DDBJ databases">
        <title>Complete genome sequencing of Campylobacter and Arcobacter type strains.</title>
        <authorList>
            <person name="Miller W.G."/>
            <person name="Yee E."/>
        </authorList>
    </citation>
    <scope>NUCLEOTIDE SEQUENCE [LARGE SCALE GENOMIC DNA]</scope>
    <source>
        <strain evidence="1">LMG 27932</strain>
        <plasmid evidence="1">pCCORG</plasmid>
    </source>
</reference>
<geneLocation type="plasmid" evidence="2 3">
    <name>pLMG-27932-1</name>
</geneLocation>